<dbReference type="Proteomes" id="UP000434044">
    <property type="component" value="Unassembled WGS sequence"/>
</dbReference>
<proteinExistence type="predicted"/>
<dbReference type="PANTHER" id="PTHR33525">
    <property type="match status" value="1"/>
</dbReference>
<gene>
    <name evidence="2" type="ORF">GJ668_12910</name>
</gene>
<dbReference type="Pfam" id="PF08668">
    <property type="entry name" value="HDOD"/>
    <property type="match status" value="1"/>
</dbReference>
<dbReference type="SUPFAM" id="SSF55781">
    <property type="entry name" value="GAF domain-like"/>
    <property type="match status" value="1"/>
</dbReference>
<dbReference type="Gene3D" id="1.10.3210.10">
    <property type="entry name" value="Hypothetical protein af1432"/>
    <property type="match status" value="1"/>
</dbReference>
<sequence>MESVWLDSVIAQARLEELPVRSQTRRELAQVLADEATPLGRIALVVMSDPGLALRVLQQANQVEHRHFSREIASLEDAIQMLGTRTLAELERTAPLAETVLDAQRLDHYQRSCGRALLAALLAQDWAELDRDRVPTEIALAALLNNLGELYLLAHGDARINRYLEMMARVQVLPHEAEYVTLSESLEALGYRLALKWSLPEMARESMRGRNARHLRPLCVMLATQIARHAYSGWGRPGQWSDLRLVAELLELDVGMLCDRVDRVLDRFNERAWLYGCKPLDALPLVTGREEARMLARPCDTAFCLAPRADDLARASASLVPGVIDDRERLILAWLRGLHRGLGLNRVLYVAFDPLQGRLTAEQLVGTDFEPSFNRFSLALEAGGLFARLIETPGALWLNAANRAEWIDQVPVDVKTLTGVESFMARSVWVRGQPVGLVYADRRAVDCALDVRAYQGFMQLAALAEAALARFG</sequence>
<name>A0A6N8ECR2_9GAMM</name>
<evidence type="ECO:0000313" key="3">
    <source>
        <dbReference type="Proteomes" id="UP000434044"/>
    </source>
</evidence>
<organism evidence="2 3">
    <name type="scientific">Allochromatium palmeri</name>
    <dbReference type="NCBI Taxonomy" id="231048"/>
    <lineage>
        <taxon>Bacteria</taxon>
        <taxon>Pseudomonadati</taxon>
        <taxon>Pseudomonadota</taxon>
        <taxon>Gammaproteobacteria</taxon>
        <taxon>Chromatiales</taxon>
        <taxon>Chromatiaceae</taxon>
        <taxon>Allochromatium</taxon>
    </lineage>
</organism>
<dbReference type="PANTHER" id="PTHR33525:SF4">
    <property type="entry name" value="CYCLIC DI-GMP PHOSPHODIESTERASE CDGJ"/>
    <property type="match status" value="1"/>
</dbReference>
<dbReference type="InterPro" id="IPR029016">
    <property type="entry name" value="GAF-like_dom_sf"/>
</dbReference>
<keyword evidence="3" id="KW-1185">Reference proteome</keyword>
<dbReference type="PROSITE" id="PS51833">
    <property type="entry name" value="HDOD"/>
    <property type="match status" value="1"/>
</dbReference>
<comment type="caution">
    <text evidence="2">The sequence shown here is derived from an EMBL/GenBank/DDBJ whole genome shotgun (WGS) entry which is preliminary data.</text>
</comment>
<dbReference type="InterPro" id="IPR013976">
    <property type="entry name" value="HDOD"/>
</dbReference>
<dbReference type="AlphaFoldDB" id="A0A6N8ECR2"/>
<evidence type="ECO:0000313" key="2">
    <source>
        <dbReference type="EMBL" id="MTW21985.1"/>
    </source>
</evidence>
<feature type="domain" description="HDOD" evidence="1">
    <location>
        <begin position="18"/>
        <end position="213"/>
    </location>
</feature>
<protein>
    <submittedName>
        <fullName evidence="2">HDOD domain-containing protein</fullName>
    </submittedName>
</protein>
<dbReference type="OrthoDB" id="9126875at2"/>
<evidence type="ECO:0000259" key="1">
    <source>
        <dbReference type="PROSITE" id="PS51833"/>
    </source>
</evidence>
<accession>A0A6N8ECR2</accession>
<dbReference type="InterPro" id="IPR052340">
    <property type="entry name" value="RNase_Y/CdgJ"/>
</dbReference>
<dbReference type="Gene3D" id="3.30.450.40">
    <property type="match status" value="1"/>
</dbReference>
<dbReference type="SUPFAM" id="SSF109604">
    <property type="entry name" value="HD-domain/PDEase-like"/>
    <property type="match status" value="1"/>
</dbReference>
<reference evidence="2 3" key="1">
    <citation type="submission" date="2019-11" db="EMBL/GenBank/DDBJ databases">
        <title>Whole-genome sequence of the anaerobic purple sulfur bacterium Allochromatium palmeri DSM 15591.</title>
        <authorList>
            <person name="Kyndt J.A."/>
            <person name="Meyer T.E."/>
        </authorList>
    </citation>
    <scope>NUCLEOTIDE SEQUENCE [LARGE SCALE GENOMIC DNA]</scope>
    <source>
        <strain evidence="2 3">DSM 15591</strain>
    </source>
</reference>
<dbReference type="EMBL" id="WNKT01000029">
    <property type="protein sequence ID" value="MTW21985.1"/>
    <property type="molecule type" value="Genomic_DNA"/>
</dbReference>